<feature type="region of interest" description="Disordered" evidence="1">
    <location>
        <begin position="273"/>
        <end position="333"/>
    </location>
</feature>
<reference evidence="3" key="1">
    <citation type="journal article" date="2020" name="Fungal Divers.">
        <title>Resolving the Mortierellaceae phylogeny through synthesis of multi-gene phylogenetics and phylogenomics.</title>
        <authorList>
            <person name="Vandepol N."/>
            <person name="Liber J."/>
            <person name="Desiro A."/>
            <person name="Na H."/>
            <person name="Kennedy M."/>
            <person name="Barry K."/>
            <person name="Grigoriev I.V."/>
            <person name="Miller A.N."/>
            <person name="O'Donnell K."/>
            <person name="Stajich J.E."/>
            <person name="Bonito G."/>
        </authorList>
    </citation>
    <scope>NUCLEOTIDE SEQUENCE</scope>
    <source>
        <strain evidence="3">NRRL 2769</strain>
    </source>
</reference>
<accession>A0A9P6MSY8</accession>
<dbReference type="InterPro" id="IPR052292">
    <property type="entry name" value="Glucose_repression_reg"/>
</dbReference>
<feature type="compositionally biased region" description="Low complexity" evidence="1">
    <location>
        <begin position="464"/>
        <end position="499"/>
    </location>
</feature>
<dbReference type="GO" id="GO:0005773">
    <property type="term" value="C:vacuole"/>
    <property type="evidence" value="ECO:0007669"/>
    <property type="project" value="GOC"/>
</dbReference>
<feature type="domain" description="Nitrogen regulatory protein areA GATA-like" evidence="2">
    <location>
        <begin position="36"/>
        <end position="63"/>
    </location>
</feature>
<dbReference type="PANTHER" id="PTHR28051:SF1">
    <property type="entry name" value="PROTEIN MTL1-RELATED"/>
    <property type="match status" value="1"/>
</dbReference>
<gene>
    <name evidence="3" type="ORF">BGZ80_011689</name>
</gene>
<feature type="region of interest" description="Disordered" evidence="1">
    <location>
        <begin position="464"/>
        <end position="510"/>
    </location>
</feature>
<name>A0A9P6MSY8_9FUNG</name>
<dbReference type="Proteomes" id="UP000703661">
    <property type="component" value="Unassembled WGS sequence"/>
</dbReference>
<dbReference type="GO" id="GO:0007039">
    <property type="term" value="P:protein catabolic process in the vacuole"/>
    <property type="evidence" value="ECO:0007669"/>
    <property type="project" value="TreeGrafter"/>
</dbReference>
<dbReference type="PANTHER" id="PTHR28051">
    <property type="entry name" value="PROTEIN MTL1-RELATED"/>
    <property type="match status" value="1"/>
</dbReference>
<protein>
    <recommendedName>
        <fullName evidence="2">Nitrogen regulatory protein areA GATA-like domain-containing protein</fullName>
    </recommendedName>
</protein>
<comment type="caution">
    <text evidence="3">The sequence shown here is derived from an EMBL/GenBank/DDBJ whole genome shotgun (WGS) entry which is preliminary data.</text>
</comment>
<keyword evidence="4" id="KW-1185">Reference proteome</keyword>
<dbReference type="Pfam" id="PF08550">
    <property type="entry name" value="GATA_AreA"/>
    <property type="match status" value="1"/>
</dbReference>
<proteinExistence type="predicted"/>
<evidence type="ECO:0000259" key="2">
    <source>
        <dbReference type="Pfam" id="PF08550"/>
    </source>
</evidence>
<dbReference type="AlphaFoldDB" id="A0A9P6MSY8"/>
<evidence type="ECO:0000256" key="1">
    <source>
        <dbReference type="SAM" id="MobiDB-lite"/>
    </source>
</evidence>
<sequence length="584" mass="62707">MHDDTDAGRLIPINQPASAIDYLGNSWSCEDDIATSWKFMTKQKHDLINGLRLENASWRNWAKKRHNLRTISPKALNWLKDSDTTWLYGPLYKAAIDAFDLSHYGSSTEPVLKPALKHKTASELFKADTLFHVQSDLKLARKIKPSSKAIETAIYKEHKQPKLRFNDSVEQCVSVDIDIISEEDDDHTNSSRRMRYMSEDGGLVMRISEKRPFRSIIRIDPTKLKAASSNDREHERVVEPVQSDHMDEDELYEEPIYVGNPYTNSEIGYAQTRQHVPQSGSETDYVDDSEVSATAEVSYTRPSPPLPSPEPTDTTKQNESKQRISSPEIATAAPTKAPVTATIVSTSVPVAATIPTPVPVAAAISASVPVVATIPASAPVVATIPVSTPVAATIPASAPVPATIPASAPVPATITASAPVAATIPAPVSVSVSASVSSSVSTPVLVSVSASVSTPVSVSVSASVSTPVSTPAPTPVSTLPSTSPSSVLIPISKPTPTTKRTLRPASKSASTPISFPSPIYVPKLPSKASALTPNEFVLRATMRQEAIRKAAANMGYQQRAVELVTNVRDLVSWASSFVYNSNTF</sequence>
<dbReference type="EMBL" id="JAAAID010000971">
    <property type="protein sequence ID" value="KAG0012519.1"/>
    <property type="molecule type" value="Genomic_DNA"/>
</dbReference>
<feature type="compositionally biased region" description="Polar residues" evidence="1">
    <location>
        <begin position="273"/>
        <end position="282"/>
    </location>
</feature>
<dbReference type="GO" id="GO:0042149">
    <property type="term" value="P:cellular response to glucose starvation"/>
    <property type="evidence" value="ECO:0007669"/>
    <property type="project" value="TreeGrafter"/>
</dbReference>
<evidence type="ECO:0000313" key="3">
    <source>
        <dbReference type="EMBL" id="KAG0012519.1"/>
    </source>
</evidence>
<organism evidence="3 4">
    <name type="scientific">Entomortierella chlamydospora</name>
    <dbReference type="NCBI Taxonomy" id="101097"/>
    <lineage>
        <taxon>Eukaryota</taxon>
        <taxon>Fungi</taxon>
        <taxon>Fungi incertae sedis</taxon>
        <taxon>Mucoromycota</taxon>
        <taxon>Mortierellomycotina</taxon>
        <taxon>Mortierellomycetes</taxon>
        <taxon>Mortierellales</taxon>
        <taxon>Mortierellaceae</taxon>
        <taxon>Entomortierella</taxon>
    </lineage>
</organism>
<dbReference type="InterPro" id="IPR013860">
    <property type="entry name" value="AreA_GATA"/>
</dbReference>
<evidence type="ECO:0000313" key="4">
    <source>
        <dbReference type="Proteomes" id="UP000703661"/>
    </source>
</evidence>